<dbReference type="Proteomes" id="UP000823773">
    <property type="component" value="Unassembled WGS sequence"/>
</dbReference>
<dbReference type="EMBL" id="JAGGJR010000002">
    <property type="protein sequence ID" value="MBP1871661.1"/>
    <property type="molecule type" value="Genomic_DNA"/>
</dbReference>
<accession>A0ACC5SSL9</accession>
<evidence type="ECO:0000313" key="1">
    <source>
        <dbReference type="EMBL" id="MBP1871661.1"/>
    </source>
</evidence>
<reference evidence="1" key="1">
    <citation type="submission" date="2021-03" db="EMBL/GenBank/DDBJ databases">
        <title>Genomic Encyclopedia of Type Strains, Phase IV (KMG-IV): sequencing the most valuable type-strain genomes for metagenomic binning, comparative biology and taxonomic classification.</title>
        <authorList>
            <person name="Goeker M."/>
        </authorList>
    </citation>
    <scope>NUCLEOTIDE SEQUENCE</scope>
    <source>
        <strain evidence="1">DSM 18131</strain>
    </source>
</reference>
<organism evidence="1 2">
    <name type="scientific">Ensifer adhaerens</name>
    <name type="common">Sinorhizobium morelense</name>
    <dbReference type="NCBI Taxonomy" id="106592"/>
    <lineage>
        <taxon>Bacteria</taxon>
        <taxon>Pseudomonadati</taxon>
        <taxon>Pseudomonadota</taxon>
        <taxon>Alphaproteobacteria</taxon>
        <taxon>Hyphomicrobiales</taxon>
        <taxon>Rhizobiaceae</taxon>
        <taxon>Sinorhizobium/Ensifer group</taxon>
        <taxon>Ensifer</taxon>
    </lineage>
</organism>
<protein>
    <submittedName>
        <fullName evidence="1">Uncharacterized membrane protein YbaN (DUF454 family)</fullName>
    </submittedName>
</protein>
<comment type="caution">
    <text evidence="1">The sequence shown here is derived from an EMBL/GenBank/DDBJ whole genome shotgun (WGS) entry which is preliminary data.</text>
</comment>
<name>A0ACC5SSL9_ENSAD</name>
<keyword evidence="2" id="KW-1185">Reference proteome</keyword>
<gene>
    <name evidence="1" type="ORF">J2Z19_001373</name>
</gene>
<sequence>MAGFAIAGTFLGNVPSTPFLHLVTDRFVRASPELERQLTADGTGRLAVIHPVRVDYASR</sequence>
<proteinExistence type="predicted"/>
<evidence type="ECO:0000313" key="2">
    <source>
        <dbReference type="Proteomes" id="UP000823773"/>
    </source>
</evidence>